<dbReference type="Gene3D" id="3.30.43.10">
    <property type="entry name" value="Uridine Diphospho-n-acetylenolpyruvylglucosamine Reductase, domain 2"/>
    <property type="match status" value="1"/>
</dbReference>
<dbReference type="InterPro" id="IPR036318">
    <property type="entry name" value="FAD-bd_PCMH-like_sf"/>
</dbReference>
<evidence type="ECO:0000313" key="8">
    <source>
        <dbReference type="Proteomes" id="UP000800200"/>
    </source>
</evidence>
<name>A0A6A6DJN5_9PEZI</name>
<evidence type="ECO:0000256" key="5">
    <source>
        <dbReference type="SAM" id="SignalP"/>
    </source>
</evidence>
<keyword evidence="2" id="KW-0285">Flavoprotein</keyword>
<dbReference type="AlphaFoldDB" id="A0A6A6DJN5"/>
<protein>
    <submittedName>
        <fullName evidence="7">FAD binding domain-containing protein</fullName>
    </submittedName>
</protein>
<sequence>MGAKSLYRAVCSLMLFQVLVTAAPLSKPDYLQPYPTTPRNLTADEVMRDLGGQLSSGTTIFGPADAAYQNATKRWNILEVPNIQVVVQVGHESDVAKIVQYCNSKSIEFLAVNRGHSLSIYSMKKFKGIQIDLKQLTGITLQDHKKSAILQGGTYGINVISTLWDLGYVTATGAHECVGYTGLALGGGHGRYEGLYGLASDNLIKLNTVLANGSTIEVSQTNHADLFWGMQGAGHNYGIVTSAEVKIYPREIDTWHYHDYFWSGDKLEAVFERMNAFHGNGSTPVKMGVNYGSFTMNPRFSNTSATIWWSFVYAGSANEAEAFLQPFNEIEALADEMGDVPYPQIPTVQGTNIASGGCEPTRKAFAHSLLQTYNVTNERAVYDMYNANAALYPTLAQEGGAVVLYEGYATEAVETVPDESSAYPHRHEYHILYFLANVAANSTLLEPALKWANSIRDLWNYGRRPAHYVNYCNGDESLESIYGYEPWRLERLRGLKTRYDPSNRFRYHIPVRPEDGGSTR</sequence>
<keyword evidence="4" id="KW-0560">Oxidoreductase</keyword>
<dbReference type="OrthoDB" id="9996127at2759"/>
<dbReference type="Pfam" id="PF01565">
    <property type="entry name" value="FAD_binding_4"/>
    <property type="match status" value="1"/>
</dbReference>
<dbReference type="InterPro" id="IPR006094">
    <property type="entry name" value="Oxid_FAD_bind_N"/>
</dbReference>
<feature type="signal peptide" evidence="5">
    <location>
        <begin position="1"/>
        <end position="22"/>
    </location>
</feature>
<keyword evidence="3" id="KW-0274">FAD</keyword>
<dbReference type="GO" id="GO:0071949">
    <property type="term" value="F:FAD binding"/>
    <property type="evidence" value="ECO:0007669"/>
    <property type="project" value="InterPro"/>
</dbReference>
<dbReference type="InterPro" id="IPR016167">
    <property type="entry name" value="FAD-bd_PCMH_sub1"/>
</dbReference>
<dbReference type="InterPro" id="IPR016169">
    <property type="entry name" value="FAD-bd_PCMH_sub2"/>
</dbReference>
<gene>
    <name evidence="7" type="ORF">K469DRAFT_754932</name>
</gene>
<dbReference type="EMBL" id="ML994684">
    <property type="protein sequence ID" value="KAF2177776.1"/>
    <property type="molecule type" value="Genomic_DNA"/>
</dbReference>
<proteinExistence type="inferred from homology"/>
<dbReference type="PANTHER" id="PTHR42973:SF8">
    <property type="entry name" value="FAD-BINDING PCMH-TYPE DOMAIN-CONTAINING PROTEIN"/>
    <property type="match status" value="1"/>
</dbReference>
<feature type="chain" id="PRO_5025428537" evidence="5">
    <location>
        <begin position="23"/>
        <end position="520"/>
    </location>
</feature>
<dbReference type="PROSITE" id="PS51387">
    <property type="entry name" value="FAD_PCMH"/>
    <property type="match status" value="1"/>
</dbReference>
<dbReference type="Gene3D" id="3.30.465.10">
    <property type="match status" value="1"/>
</dbReference>
<evidence type="ECO:0000256" key="3">
    <source>
        <dbReference type="ARBA" id="ARBA00022827"/>
    </source>
</evidence>
<dbReference type="InterPro" id="IPR016166">
    <property type="entry name" value="FAD-bd_PCMH"/>
</dbReference>
<dbReference type="InterPro" id="IPR050416">
    <property type="entry name" value="FAD-linked_Oxidoreductase"/>
</dbReference>
<feature type="domain" description="FAD-binding PCMH-type" evidence="6">
    <location>
        <begin position="78"/>
        <end position="250"/>
    </location>
</feature>
<dbReference type="PANTHER" id="PTHR42973">
    <property type="entry name" value="BINDING OXIDOREDUCTASE, PUTATIVE (AFU_ORTHOLOGUE AFUA_1G17690)-RELATED"/>
    <property type="match status" value="1"/>
</dbReference>
<accession>A0A6A6DJN5</accession>
<dbReference type="Proteomes" id="UP000800200">
    <property type="component" value="Unassembled WGS sequence"/>
</dbReference>
<dbReference type="SUPFAM" id="SSF56176">
    <property type="entry name" value="FAD-binding/transporter-associated domain-like"/>
    <property type="match status" value="1"/>
</dbReference>
<reference evidence="7" key="1">
    <citation type="journal article" date="2020" name="Stud. Mycol.">
        <title>101 Dothideomycetes genomes: a test case for predicting lifestyles and emergence of pathogens.</title>
        <authorList>
            <person name="Haridas S."/>
            <person name="Albert R."/>
            <person name="Binder M."/>
            <person name="Bloem J."/>
            <person name="Labutti K."/>
            <person name="Salamov A."/>
            <person name="Andreopoulos B."/>
            <person name="Baker S."/>
            <person name="Barry K."/>
            <person name="Bills G."/>
            <person name="Bluhm B."/>
            <person name="Cannon C."/>
            <person name="Castanera R."/>
            <person name="Culley D."/>
            <person name="Daum C."/>
            <person name="Ezra D."/>
            <person name="Gonzalez J."/>
            <person name="Henrissat B."/>
            <person name="Kuo A."/>
            <person name="Liang C."/>
            <person name="Lipzen A."/>
            <person name="Lutzoni F."/>
            <person name="Magnuson J."/>
            <person name="Mondo S."/>
            <person name="Nolan M."/>
            <person name="Ohm R."/>
            <person name="Pangilinan J."/>
            <person name="Park H.-J."/>
            <person name="Ramirez L."/>
            <person name="Alfaro M."/>
            <person name="Sun H."/>
            <person name="Tritt A."/>
            <person name="Yoshinaga Y."/>
            <person name="Zwiers L.-H."/>
            <person name="Turgeon B."/>
            <person name="Goodwin S."/>
            <person name="Spatafora J."/>
            <person name="Crous P."/>
            <person name="Grigoriev I."/>
        </authorList>
    </citation>
    <scope>NUCLEOTIDE SEQUENCE</scope>
    <source>
        <strain evidence="7">CBS 207.26</strain>
    </source>
</reference>
<dbReference type="Gene3D" id="3.40.462.20">
    <property type="match status" value="1"/>
</dbReference>
<evidence type="ECO:0000256" key="1">
    <source>
        <dbReference type="ARBA" id="ARBA00005466"/>
    </source>
</evidence>
<evidence type="ECO:0000256" key="2">
    <source>
        <dbReference type="ARBA" id="ARBA00022630"/>
    </source>
</evidence>
<dbReference type="InterPro" id="IPR012951">
    <property type="entry name" value="BBE"/>
</dbReference>
<dbReference type="Pfam" id="PF08031">
    <property type="entry name" value="BBE"/>
    <property type="match status" value="1"/>
</dbReference>
<keyword evidence="8" id="KW-1185">Reference proteome</keyword>
<keyword evidence="5" id="KW-0732">Signal</keyword>
<evidence type="ECO:0000313" key="7">
    <source>
        <dbReference type="EMBL" id="KAF2177776.1"/>
    </source>
</evidence>
<comment type="similarity">
    <text evidence="1">Belongs to the oxygen-dependent FAD-linked oxidoreductase family.</text>
</comment>
<organism evidence="7 8">
    <name type="scientific">Zopfia rhizophila CBS 207.26</name>
    <dbReference type="NCBI Taxonomy" id="1314779"/>
    <lineage>
        <taxon>Eukaryota</taxon>
        <taxon>Fungi</taxon>
        <taxon>Dikarya</taxon>
        <taxon>Ascomycota</taxon>
        <taxon>Pezizomycotina</taxon>
        <taxon>Dothideomycetes</taxon>
        <taxon>Dothideomycetes incertae sedis</taxon>
        <taxon>Zopfiaceae</taxon>
        <taxon>Zopfia</taxon>
    </lineage>
</organism>
<evidence type="ECO:0000256" key="4">
    <source>
        <dbReference type="ARBA" id="ARBA00023002"/>
    </source>
</evidence>
<dbReference type="GO" id="GO:0016491">
    <property type="term" value="F:oxidoreductase activity"/>
    <property type="evidence" value="ECO:0007669"/>
    <property type="project" value="UniProtKB-KW"/>
</dbReference>
<evidence type="ECO:0000259" key="6">
    <source>
        <dbReference type="PROSITE" id="PS51387"/>
    </source>
</evidence>